<evidence type="ECO:0000313" key="3">
    <source>
        <dbReference type="EMBL" id="MDA7417563.1"/>
    </source>
</evidence>
<feature type="signal peptide" evidence="1">
    <location>
        <begin position="1"/>
        <end position="26"/>
    </location>
</feature>
<dbReference type="RefSeq" id="WP_271428779.1">
    <property type="nucleotide sequence ID" value="NZ_JAQIPB010000006.1"/>
</dbReference>
<name>A0AAE3NA18_9BURK</name>
<dbReference type="InterPro" id="IPR003646">
    <property type="entry name" value="SH3-like_bac-type"/>
</dbReference>
<reference evidence="3" key="1">
    <citation type="submission" date="2023-01" db="EMBL/GenBank/DDBJ databases">
        <title>Xenophilus mangrovi sp. nov., isolated from soil of Mangrove nature reserve.</title>
        <authorList>
            <person name="Xu S."/>
            <person name="Liu Z."/>
            <person name="Xu Y."/>
        </authorList>
    </citation>
    <scope>NUCLEOTIDE SEQUENCE</scope>
    <source>
        <strain evidence="3">YW8</strain>
    </source>
</reference>
<feature type="domain" description="SH3b" evidence="2">
    <location>
        <begin position="89"/>
        <end position="151"/>
    </location>
</feature>
<dbReference type="AlphaFoldDB" id="A0AAE3NA18"/>
<dbReference type="Gene3D" id="2.30.30.40">
    <property type="entry name" value="SH3 Domains"/>
    <property type="match status" value="2"/>
</dbReference>
<sequence>MSIALRRLPALFLVLATLFALPAAYAQQMVAAARDGVMLRAAASQRAEARWSIDKGYPLRVLSRKGAWLRVSDFEGDRAWVLSSRTNRQAHMVSKASALNVRATPNTRARVVARAGYGDVLRTMERRGDWVKVRTKAGRVGWVSRKLVWGW</sequence>
<dbReference type="PROSITE" id="PS51781">
    <property type="entry name" value="SH3B"/>
    <property type="match status" value="1"/>
</dbReference>
<gene>
    <name evidence="3" type="ORF">PGB34_14440</name>
</gene>
<dbReference type="PANTHER" id="PTHR34408:SF1">
    <property type="entry name" value="GLYCOSYL HYDROLASE FAMILY 19 DOMAIN-CONTAINING PROTEIN HI_1415"/>
    <property type="match status" value="1"/>
</dbReference>
<evidence type="ECO:0000256" key="1">
    <source>
        <dbReference type="SAM" id="SignalP"/>
    </source>
</evidence>
<comment type="caution">
    <text evidence="3">The sequence shown here is derived from an EMBL/GenBank/DDBJ whole genome shotgun (WGS) entry which is preliminary data.</text>
</comment>
<organism evidence="3 4">
    <name type="scientific">Xenophilus arseniciresistens</name>
    <dbReference type="NCBI Taxonomy" id="1283306"/>
    <lineage>
        <taxon>Bacteria</taxon>
        <taxon>Pseudomonadati</taxon>
        <taxon>Pseudomonadota</taxon>
        <taxon>Betaproteobacteria</taxon>
        <taxon>Burkholderiales</taxon>
        <taxon>Comamonadaceae</taxon>
        <taxon>Xenophilus</taxon>
    </lineage>
</organism>
<keyword evidence="1" id="KW-0732">Signal</keyword>
<dbReference type="PANTHER" id="PTHR34408">
    <property type="entry name" value="FAMILY PROTEIN, PUTATIVE-RELATED"/>
    <property type="match status" value="1"/>
</dbReference>
<dbReference type="Pfam" id="PF06347">
    <property type="entry name" value="SH3_4"/>
    <property type="match status" value="1"/>
</dbReference>
<dbReference type="Pfam" id="PF08239">
    <property type="entry name" value="SH3_3"/>
    <property type="match status" value="1"/>
</dbReference>
<accession>A0AAE3NA18</accession>
<dbReference type="SMART" id="SM00287">
    <property type="entry name" value="SH3b"/>
    <property type="match status" value="2"/>
</dbReference>
<evidence type="ECO:0000313" key="4">
    <source>
        <dbReference type="Proteomes" id="UP001212602"/>
    </source>
</evidence>
<evidence type="ECO:0000259" key="2">
    <source>
        <dbReference type="PROSITE" id="PS51781"/>
    </source>
</evidence>
<protein>
    <submittedName>
        <fullName evidence="3">SH3 domain-containing protein</fullName>
    </submittedName>
</protein>
<keyword evidence="4" id="KW-1185">Reference proteome</keyword>
<dbReference type="Proteomes" id="UP001212602">
    <property type="component" value="Unassembled WGS sequence"/>
</dbReference>
<proteinExistence type="predicted"/>
<feature type="chain" id="PRO_5042281102" evidence="1">
    <location>
        <begin position="27"/>
        <end position="151"/>
    </location>
</feature>
<dbReference type="InterPro" id="IPR010466">
    <property type="entry name" value="DUF1058"/>
</dbReference>
<dbReference type="InterPro" id="IPR052354">
    <property type="entry name" value="Cell_Wall_Dynamics_Protein"/>
</dbReference>
<dbReference type="EMBL" id="JAQIPB010000006">
    <property type="protein sequence ID" value="MDA7417563.1"/>
    <property type="molecule type" value="Genomic_DNA"/>
</dbReference>